<dbReference type="Pfam" id="PF00112">
    <property type="entry name" value="Peptidase_C1"/>
    <property type="match status" value="1"/>
</dbReference>
<keyword evidence="6" id="KW-0378">Hydrolase</keyword>
<keyword evidence="9" id="KW-1015">Disulfide bond</keyword>
<dbReference type="GO" id="GO:0016807">
    <property type="term" value="F:cysteine-type carboxypeptidase activity"/>
    <property type="evidence" value="ECO:0007669"/>
    <property type="project" value="UniProtKB-EC"/>
</dbReference>
<dbReference type="SUPFAM" id="SSF54001">
    <property type="entry name" value="Cysteine proteinases"/>
    <property type="match status" value="1"/>
</dbReference>
<dbReference type="AlphaFoldDB" id="A0A7L9QE76"/>
<evidence type="ECO:0000256" key="3">
    <source>
        <dbReference type="ARBA" id="ARBA00012516"/>
    </source>
</evidence>
<dbReference type="Gene3D" id="3.90.70.10">
    <property type="entry name" value="Cysteine proteinases"/>
    <property type="match status" value="1"/>
</dbReference>
<dbReference type="PANTHER" id="PTHR12411">
    <property type="entry name" value="CYSTEINE PROTEASE FAMILY C1-RELATED"/>
    <property type="match status" value="1"/>
</dbReference>
<evidence type="ECO:0000259" key="12">
    <source>
        <dbReference type="SMART" id="SM00645"/>
    </source>
</evidence>
<dbReference type="GO" id="GO:0006508">
    <property type="term" value="P:proteolysis"/>
    <property type="evidence" value="ECO:0007669"/>
    <property type="project" value="UniProtKB-KW"/>
</dbReference>
<keyword evidence="7" id="KW-0788">Thiol protease</keyword>
<feature type="chain" id="PRO_5029501341" description="cathepsin X" evidence="11">
    <location>
        <begin position="24"/>
        <end position="342"/>
    </location>
</feature>
<evidence type="ECO:0000256" key="1">
    <source>
        <dbReference type="ARBA" id="ARBA00001594"/>
    </source>
</evidence>
<evidence type="ECO:0000256" key="4">
    <source>
        <dbReference type="ARBA" id="ARBA00022670"/>
    </source>
</evidence>
<evidence type="ECO:0000256" key="10">
    <source>
        <dbReference type="ARBA" id="ARBA00023180"/>
    </source>
</evidence>
<comment type="similarity">
    <text evidence="2">Belongs to the peptidase C1 family.</text>
</comment>
<evidence type="ECO:0000256" key="7">
    <source>
        <dbReference type="ARBA" id="ARBA00022807"/>
    </source>
</evidence>
<feature type="signal peptide" evidence="11">
    <location>
        <begin position="1"/>
        <end position="23"/>
    </location>
</feature>
<name>A0A7L9QE76_9CHLO</name>
<organism evidence="13">
    <name type="scientific">Pseudococcomyxa simplex</name>
    <dbReference type="NCBI Taxonomy" id="464287"/>
    <lineage>
        <taxon>Eukaryota</taxon>
        <taxon>Viridiplantae</taxon>
        <taxon>Chlorophyta</taxon>
        <taxon>core chlorophytes</taxon>
        <taxon>Trebouxiophyceae</taxon>
        <taxon>Chlorellales</taxon>
        <taxon>Oocystaceae</taxon>
        <taxon>Pseudococcomyxa</taxon>
    </lineage>
</organism>
<evidence type="ECO:0000313" key="13">
    <source>
        <dbReference type="EMBL" id="QOL01116.1"/>
    </source>
</evidence>
<evidence type="ECO:0000256" key="11">
    <source>
        <dbReference type="SAM" id="SignalP"/>
    </source>
</evidence>
<keyword evidence="8" id="KW-0865">Zymogen</keyword>
<dbReference type="EC" id="3.4.18.1" evidence="3"/>
<dbReference type="FunFam" id="3.90.70.10:FF:000060">
    <property type="entry name" value="Cathepsin Z"/>
    <property type="match status" value="1"/>
</dbReference>
<keyword evidence="4" id="KW-0645">Protease</keyword>
<sequence>MVKHGVLVGCTLVFIIYATTTWAQEDIKPSVFATTITPDPKYMPLIKSPLPQQSAKVEDLVREWDWRNVSGVNYLSSVRNQQIPNYCGSCWAMASTAMLADRWNIKRKGAWPPTILSVQNVLDCAGSGTCNGGWDSTVYEYAASQGIPPESCNSYVAEDRPACTDLQQCYSCDPSPSQNRTCVPIRDYKRLTVSEHGRLSGRDDMMAEIKARGPITCVINATVSLDKYHQGIYARYNDNFDVNHMISVVGWGMDNDTSTEYWIVRNSWGEFWGEDGFFRTVTSTYQNGTGDYYNAGIERQCSWAVPDKFVKAVDLGFRAPKPNSYGGSAEFDTAAGISRGKT</sequence>
<dbReference type="SMART" id="SM00645">
    <property type="entry name" value="Pept_C1"/>
    <property type="match status" value="1"/>
</dbReference>
<evidence type="ECO:0000256" key="8">
    <source>
        <dbReference type="ARBA" id="ARBA00023145"/>
    </source>
</evidence>
<evidence type="ECO:0000256" key="6">
    <source>
        <dbReference type="ARBA" id="ARBA00022801"/>
    </source>
</evidence>
<keyword evidence="5 11" id="KW-0732">Signal</keyword>
<dbReference type="InterPro" id="IPR038765">
    <property type="entry name" value="Papain-like_cys_pep_sf"/>
</dbReference>
<feature type="domain" description="Peptidase C1A papain C-terminal" evidence="12">
    <location>
        <begin position="60"/>
        <end position="297"/>
    </location>
</feature>
<dbReference type="InterPro" id="IPR000668">
    <property type="entry name" value="Peptidase_C1A_C"/>
</dbReference>
<evidence type="ECO:0000256" key="9">
    <source>
        <dbReference type="ARBA" id="ARBA00023157"/>
    </source>
</evidence>
<comment type="catalytic activity">
    <reaction evidence="1">
        <text>Release of C-terminal amino acid residues with broad specificity, but lacks action on C-terminal proline. Shows weak endopeptidase activity.</text>
        <dbReference type="EC" id="3.4.18.1"/>
    </reaction>
</comment>
<protein>
    <recommendedName>
        <fullName evidence="3">cathepsin X</fullName>
        <ecNumber evidence="3">3.4.18.1</ecNumber>
    </recommendedName>
</protein>
<reference evidence="13" key="1">
    <citation type="journal article" date="2020" name="Microb. Ecol.">
        <title>The Under-explored Extracellular Proteome of Aero-Terrestrial Microalgae Provides Clues on Different Mechanisms of Desiccation Tolerance in Non-Model Organisms.</title>
        <authorList>
            <person name="Gonzalez-Hourcade M."/>
            <person name="Del Campo E.M."/>
            <person name="Casano L.M."/>
        </authorList>
    </citation>
    <scope>NUCLEOTIDE SEQUENCE</scope>
    <source>
        <strain evidence="13">SAG 216-12</strain>
    </source>
</reference>
<dbReference type="EMBL" id="MT438869">
    <property type="protein sequence ID" value="QOL01116.1"/>
    <property type="molecule type" value="mRNA"/>
</dbReference>
<dbReference type="PRINTS" id="PR00705">
    <property type="entry name" value="PAPAIN"/>
</dbReference>
<evidence type="ECO:0000256" key="2">
    <source>
        <dbReference type="ARBA" id="ARBA00008455"/>
    </source>
</evidence>
<proteinExistence type="evidence at transcript level"/>
<dbReference type="InterPro" id="IPR013128">
    <property type="entry name" value="Peptidase_C1A"/>
</dbReference>
<accession>A0A7L9QE76</accession>
<evidence type="ECO:0000256" key="5">
    <source>
        <dbReference type="ARBA" id="ARBA00022729"/>
    </source>
</evidence>
<keyword evidence="10" id="KW-0325">Glycoprotein</keyword>